<gene>
    <name evidence="2" type="ORF">BSAL_33715</name>
</gene>
<feature type="compositionally biased region" description="Polar residues" evidence="1">
    <location>
        <begin position="214"/>
        <end position="230"/>
    </location>
</feature>
<accession>A0A0S4JMT4</accession>
<feature type="region of interest" description="Disordered" evidence="1">
    <location>
        <begin position="1035"/>
        <end position="1062"/>
    </location>
</feature>
<dbReference type="VEuPathDB" id="TriTrypDB:BSAL_33715"/>
<reference evidence="3" key="1">
    <citation type="submission" date="2015-09" db="EMBL/GenBank/DDBJ databases">
        <authorList>
            <consortium name="Pathogen Informatics"/>
        </authorList>
    </citation>
    <scope>NUCLEOTIDE SEQUENCE [LARGE SCALE GENOMIC DNA]</scope>
    <source>
        <strain evidence="3">Lake Konstanz</strain>
    </source>
</reference>
<feature type="region of interest" description="Disordered" evidence="1">
    <location>
        <begin position="870"/>
        <end position="978"/>
    </location>
</feature>
<feature type="region of interest" description="Disordered" evidence="1">
    <location>
        <begin position="1256"/>
        <end position="1297"/>
    </location>
</feature>
<evidence type="ECO:0000313" key="2">
    <source>
        <dbReference type="EMBL" id="CUG91717.1"/>
    </source>
</evidence>
<feature type="compositionally biased region" description="Low complexity" evidence="1">
    <location>
        <begin position="910"/>
        <end position="920"/>
    </location>
</feature>
<evidence type="ECO:0000313" key="3">
    <source>
        <dbReference type="Proteomes" id="UP000051952"/>
    </source>
</evidence>
<protein>
    <submittedName>
        <fullName evidence="2">Uncharacterized protein</fullName>
    </submittedName>
</protein>
<feature type="compositionally biased region" description="Polar residues" evidence="1">
    <location>
        <begin position="958"/>
        <end position="978"/>
    </location>
</feature>
<sequence length="1297" mass="140620">MGSNASLEASLVNEPNEPGDAILVLTVRKGDVSPRNNCCSCSVSSSGLRDMFSASSEHVPPFLRMLTSNEEFLERYEQHDEASFGMSVRVVVDRSVALSAFIHADTTTTEHWMFPTTHTNGTGHHHTASSRRSCISSFITTLASALVLNGQVYAQELLRKKPIHFRVDSIDVSYNDIGDSDGLWISQELVDRCERSIDATPNIARYAERLRQQLKQAATPSHGGNHTSGSPRPEFPTMDTLSERIVHTFANATCGPQVRSLRLQGARFTTQGMSRVLRTLFQRHEVVPRAALEERPGLVCGLLEVVDLRGPWTDVSGTSMRIVEDLCSRIESDGWDPPEILLQRTTLPEVANPFTVAPVLPMVSVDSLHATVAPSKVSQPSLPSTVRPESPRRETVTHVDETVKQFTSVTPSSVAAEEHIVEVRQAPPAKQHHVSVLSLHCQSSLVSSRSNSPQAQCLVHSPRVARSPIPVPVLFSSTPRHNGNNPITLLSEVALRVGASSTQQQERFVHSESDVDAASDASTCSELPEADEAYPAAPVVHAPVNTSTKFRQPEAPITSTPPLAAPPAVPQPPPMLNHSHVAPIFDAAEFALLELEQLSSRAAVAADVWKAKFLGDVDKLTKLVSSSSHAQLLKSDSLVAEFRQSTHSSVVFLHNVTCCLHQWLLTTVTTLGASFDSDDGREEGARMVDPNNAEERIGLALAECCDMNTCMLQVEAFLQEADMSSASSYQRTAAAEALCVLTAVLKAHKGYPPSVKQHHGAPSLHLQWTTFWKALTAFWLTSEDDTLLSNISVEELIKKIYRTMSVVRDCGARIEADLVRATVVLVDRWTALLRRWLVEGEIARRQAVRALNRRRHNDIETPSIKVQAAPTAAPHGGLHGKTKVDTFADPASDVVPTQRRATPTKTGRHTSPTSAATSPSYAHIKARVSTRRPYEGPPARPVSPSTRPLPGIPVAQPHAQQENGASSRHTDSTECQQAATVCSPDRFATSSAAPPSDLIMISPPRTSPHHHKALLPRGTNATALRRIMTLESKIAELEQQRPTTPQRRDRRRNRTGGDHASLLPLNATSLEPLPRVGAAPVPATPMHWSMPEVVCPPATPAASTIHAPACNSAPSSKGTNDIRAPPATIAFVKHQEPQTKPLAIQPAQQHHSDHAVCLMSYVTPSTNSSATSATAAAPSCNKERSSSTNASVAVAHAILFQPISQPQTKSQHVPLNHAHRDPPQPWSFPTAKQVPASSTFVSQDVLSYIISSAQRTSSTSSSTTNGGSAEHLSSRSSSIQYFARSTSRATEEEIYHV</sequence>
<feature type="compositionally biased region" description="Polar residues" evidence="1">
    <location>
        <begin position="1274"/>
        <end position="1288"/>
    </location>
</feature>
<proteinExistence type="predicted"/>
<keyword evidence="3" id="KW-1185">Reference proteome</keyword>
<feature type="region of interest" description="Disordered" evidence="1">
    <location>
        <begin position="214"/>
        <end position="237"/>
    </location>
</feature>
<organism evidence="2 3">
    <name type="scientific">Bodo saltans</name>
    <name type="common">Flagellated protozoan</name>
    <dbReference type="NCBI Taxonomy" id="75058"/>
    <lineage>
        <taxon>Eukaryota</taxon>
        <taxon>Discoba</taxon>
        <taxon>Euglenozoa</taxon>
        <taxon>Kinetoplastea</taxon>
        <taxon>Metakinetoplastina</taxon>
        <taxon>Eubodonida</taxon>
        <taxon>Bodonidae</taxon>
        <taxon>Bodo</taxon>
    </lineage>
</organism>
<dbReference type="EMBL" id="CYKH01001960">
    <property type="protein sequence ID" value="CUG91717.1"/>
    <property type="molecule type" value="Genomic_DNA"/>
</dbReference>
<dbReference type="Proteomes" id="UP000051952">
    <property type="component" value="Unassembled WGS sequence"/>
</dbReference>
<evidence type="ECO:0000256" key="1">
    <source>
        <dbReference type="SAM" id="MobiDB-lite"/>
    </source>
</evidence>
<name>A0A0S4JMT4_BODSA</name>
<feature type="region of interest" description="Disordered" evidence="1">
    <location>
        <begin position="1206"/>
        <end position="1231"/>
    </location>
</feature>